<accession>A0ABN9QST8</accession>
<organism evidence="2 3">
    <name type="scientific">Prorocentrum cordatum</name>
    <dbReference type="NCBI Taxonomy" id="2364126"/>
    <lineage>
        <taxon>Eukaryota</taxon>
        <taxon>Sar</taxon>
        <taxon>Alveolata</taxon>
        <taxon>Dinophyceae</taxon>
        <taxon>Prorocentrales</taxon>
        <taxon>Prorocentraceae</taxon>
        <taxon>Prorocentrum</taxon>
    </lineage>
</organism>
<evidence type="ECO:0000313" key="2">
    <source>
        <dbReference type="EMBL" id="CAK0809295.1"/>
    </source>
</evidence>
<feature type="region of interest" description="Disordered" evidence="1">
    <location>
        <begin position="13"/>
        <end position="32"/>
    </location>
</feature>
<protein>
    <submittedName>
        <fullName evidence="2">Uncharacterized protein</fullName>
    </submittedName>
</protein>
<dbReference type="EMBL" id="CAUYUJ010004369">
    <property type="protein sequence ID" value="CAK0809295.1"/>
    <property type="molecule type" value="Genomic_DNA"/>
</dbReference>
<feature type="region of interest" description="Disordered" evidence="1">
    <location>
        <begin position="113"/>
        <end position="135"/>
    </location>
</feature>
<evidence type="ECO:0000256" key="1">
    <source>
        <dbReference type="SAM" id="MobiDB-lite"/>
    </source>
</evidence>
<dbReference type="Proteomes" id="UP001189429">
    <property type="component" value="Unassembled WGS sequence"/>
</dbReference>
<keyword evidence="3" id="KW-1185">Reference proteome</keyword>
<gene>
    <name evidence="2" type="ORF">PCOR1329_LOCUS14592</name>
</gene>
<evidence type="ECO:0000313" key="3">
    <source>
        <dbReference type="Proteomes" id="UP001189429"/>
    </source>
</evidence>
<comment type="caution">
    <text evidence="2">The sequence shown here is derived from an EMBL/GenBank/DDBJ whole genome shotgun (WGS) entry which is preliminary data.</text>
</comment>
<reference evidence="2" key="1">
    <citation type="submission" date="2023-10" db="EMBL/GenBank/DDBJ databases">
        <authorList>
            <person name="Chen Y."/>
            <person name="Shah S."/>
            <person name="Dougan E. K."/>
            <person name="Thang M."/>
            <person name="Chan C."/>
        </authorList>
    </citation>
    <scope>NUCLEOTIDE SEQUENCE [LARGE SCALE GENOMIC DNA]</scope>
</reference>
<name>A0ABN9QST8_9DINO</name>
<proteinExistence type="predicted"/>
<sequence length="299" mass="31739">GCGAVPQQGYPQAHPAYGLDGRASQPQHWQGPGAVARLAPAEPRSGDVVLAAPPVLFVLEPMAVACKLRGVDQTIRRAHTMATRGGALAQVGQSWCNAIRLAWLDGSLRARSGPARGDRCLAPESEGDNQSMKRPRRLLAGGGDELEVGGEQVIVEWAQGGLKKRGNAEKTREEGGHEGAGAGDVSTIIMARNKSDQLEARARPLEREATGAAILDRQHQIVAGVSKAYLEYAKATANEMLEAAETEEHPLDQLTPLEMPTAHYQQRGKVMNLEPLIGELVKASGGRISFSLGVSEPSA</sequence>
<feature type="non-terminal residue" evidence="2">
    <location>
        <position position="1"/>
    </location>
</feature>